<dbReference type="SMART" id="SM00248">
    <property type="entry name" value="ANK"/>
    <property type="match status" value="3"/>
</dbReference>
<dbReference type="InterPro" id="IPR050440">
    <property type="entry name" value="Laminin/Netrin_ECM"/>
</dbReference>
<dbReference type="Gene3D" id="2.10.25.10">
    <property type="entry name" value="Laminin"/>
    <property type="match status" value="5"/>
</dbReference>
<dbReference type="SUPFAM" id="SSF57196">
    <property type="entry name" value="EGF/Laminin"/>
    <property type="match status" value="3"/>
</dbReference>
<feature type="domain" description="Laminin EGF-like" evidence="10">
    <location>
        <begin position="235"/>
        <end position="287"/>
    </location>
</feature>
<reference evidence="12" key="1">
    <citation type="submission" date="2025-08" db="UniProtKB">
        <authorList>
            <consortium name="RefSeq"/>
        </authorList>
    </citation>
    <scope>IDENTIFICATION</scope>
    <source>
        <tissue evidence="12">Testes</tissue>
    </source>
</reference>
<evidence type="ECO:0000256" key="8">
    <source>
        <dbReference type="SAM" id="Phobius"/>
    </source>
</evidence>
<keyword evidence="8" id="KW-1133">Transmembrane helix</keyword>
<evidence type="ECO:0000256" key="1">
    <source>
        <dbReference type="ARBA" id="ARBA00022729"/>
    </source>
</evidence>
<keyword evidence="6" id="KW-0040">ANK repeat</keyword>
<evidence type="ECO:0000256" key="7">
    <source>
        <dbReference type="PROSITE-ProRule" id="PRU00460"/>
    </source>
</evidence>
<evidence type="ECO:0000256" key="2">
    <source>
        <dbReference type="ARBA" id="ARBA00022737"/>
    </source>
</evidence>
<dbReference type="Pfam" id="PF00053">
    <property type="entry name" value="EGF_laminin"/>
    <property type="match status" value="4"/>
</dbReference>
<dbReference type="InterPro" id="IPR036770">
    <property type="entry name" value="Ankyrin_rpt-contain_sf"/>
</dbReference>
<dbReference type="SUPFAM" id="SSF48403">
    <property type="entry name" value="Ankyrin repeat"/>
    <property type="match status" value="1"/>
</dbReference>
<accession>A0ABM0MZ65</accession>
<keyword evidence="8" id="KW-0472">Membrane</keyword>
<keyword evidence="5 7" id="KW-0424">Laminin EGF-like domain</keyword>
<protein>
    <submittedName>
        <fullName evidence="12">Multiple epidermal growth factor-like domains protein 9-like</fullName>
    </submittedName>
</protein>
<keyword evidence="2" id="KW-0677">Repeat</keyword>
<dbReference type="InterPro" id="IPR002049">
    <property type="entry name" value="LE_dom"/>
</dbReference>
<gene>
    <name evidence="12" type="primary">LOC100376545</name>
</gene>
<dbReference type="PROSITE" id="PS01248">
    <property type="entry name" value="EGF_LAM_1"/>
    <property type="match status" value="2"/>
</dbReference>
<keyword evidence="4" id="KW-0325">Glycoprotein</keyword>
<evidence type="ECO:0000256" key="4">
    <source>
        <dbReference type="ARBA" id="ARBA00023180"/>
    </source>
</evidence>
<dbReference type="CDD" id="cd00055">
    <property type="entry name" value="EGF_Lam"/>
    <property type="match status" value="3"/>
</dbReference>
<feature type="signal peptide" evidence="9">
    <location>
        <begin position="1"/>
        <end position="27"/>
    </location>
</feature>
<sequence>MLYERTFRFAVWIPFILLASQFLLTHTQDDCPGCQLPGSDNKCDSETHLCICLPGYQGDNCTICKEDYFRYNESLPCEPCQCNSTGVVNNTCDRYGRCNCADGVTGDKCTSCEDGYYNLTTDGCSLCQCNGHATLCDKLTGICHDCANNTSSDDCSQCQPFYYRDYNKTSEDSCEKCPCSEHSSTQTCHYDEHFNNNTGDVVCDSCKLNYTGQFCNECDDNFYMSNTTLKVCTACDCNDNVILNQTGNCDSLTGECLKCVFNTTGDHCEECLPGYHGDPIYHKNCTGPDYKPDKPTTANSTINVITIIVVIALVVICMIAGSVFYMYRRKHYRKTPLPFWTIELRKDDSMSFNDYHNLDSSLIDDVMVAPRGQLRMGDTIYILIYRHSSQSGATPLHVAAMFGSNSAICKLTKAGADIHAKTTQHGATPLHIACAYGQYEAARTLLQHGARVGAKNNYCETALHLSAWYGHSDVTRLLIVYAADVTVRDEVRI</sequence>
<keyword evidence="3 7" id="KW-1015">Disulfide bond</keyword>
<feature type="transmembrane region" description="Helical" evidence="8">
    <location>
        <begin position="304"/>
        <end position="327"/>
    </location>
</feature>
<dbReference type="PROSITE" id="PS50297">
    <property type="entry name" value="ANK_REP_REGION"/>
    <property type="match status" value="3"/>
</dbReference>
<dbReference type="PANTHER" id="PTHR10574">
    <property type="entry name" value="NETRIN/LAMININ-RELATED"/>
    <property type="match status" value="1"/>
</dbReference>
<dbReference type="PANTHER" id="PTHR10574:SF406">
    <property type="entry name" value="LAMININ SUBUNIT ALPHA 5"/>
    <property type="match status" value="1"/>
</dbReference>
<feature type="disulfide bond" evidence="7">
    <location>
        <begin position="80"/>
        <end position="92"/>
    </location>
</feature>
<keyword evidence="1 9" id="KW-0732">Signal</keyword>
<feature type="repeat" description="ANK" evidence="6">
    <location>
        <begin position="458"/>
        <end position="490"/>
    </location>
</feature>
<feature type="disulfide bond" evidence="7">
    <location>
        <begin position="259"/>
        <end position="268"/>
    </location>
</feature>
<evidence type="ECO:0000256" key="5">
    <source>
        <dbReference type="ARBA" id="ARBA00023292"/>
    </source>
</evidence>
<keyword evidence="11" id="KW-1185">Reference proteome</keyword>
<evidence type="ECO:0000313" key="11">
    <source>
        <dbReference type="Proteomes" id="UP000694865"/>
    </source>
</evidence>
<dbReference type="SMART" id="SM00180">
    <property type="entry name" value="EGF_Lam"/>
    <property type="match status" value="5"/>
</dbReference>
<evidence type="ECO:0000256" key="6">
    <source>
        <dbReference type="PROSITE-ProRule" id="PRU00023"/>
    </source>
</evidence>
<evidence type="ECO:0000256" key="3">
    <source>
        <dbReference type="ARBA" id="ARBA00023157"/>
    </source>
</evidence>
<dbReference type="PROSITE" id="PS50027">
    <property type="entry name" value="EGF_LAM_2"/>
    <property type="match status" value="2"/>
</dbReference>
<evidence type="ECO:0000313" key="12">
    <source>
        <dbReference type="RefSeq" id="XP_006825306.1"/>
    </source>
</evidence>
<feature type="repeat" description="ANK" evidence="6">
    <location>
        <begin position="425"/>
        <end position="457"/>
    </location>
</feature>
<dbReference type="Proteomes" id="UP000694865">
    <property type="component" value="Unplaced"/>
</dbReference>
<evidence type="ECO:0000256" key="9">
    <source>
        <dbReference type="SAM" id="SignalP"/>
    </source>
</evidence>
<dbReference type="GeneID" id="100376545"/>
<feature type="disulfide bond" evidence="7">
    <location>
        <begin position="100"/>
        <end position="109"/>
    </location>
</feature>
<dbReference type="InterPro" id="IPR002110">
    <property type="entry name" value="Ankyrin_rpt"/>
</dbReference>
<name>A0ABM0MZ65_SACKO</name>
<dbReference type="Pfam" id="PF12796">
    <property type="entry name" value="Ank_2"/>
    <property type="match status" value="1"/>
</dbReference>
<feature type="repeat" description="ANK" evidence="6">
    <location>
        <begin position="391"/>
        <end position="423"/>
    </location>
</feature>
<organism evidence="11 12">
    <name type="scientific">Saccoglossus kowalevskii</name>
    <name type="common">Acorn worm</name>
    <dbReference type="NCBI Taxonomy" id="10224"/>
    <lineage>
        <taxon>Eukaryota</taxon>
        <taxon>Metazoa</taxon>
        <taxon>Hemichordata</taxon>
        <taxon>Enteropneusta</taxon>
        <taxon>Harrimaniidae</taxon>
        <taxon>Saccoglossus</taxon>
    </lineage>
</organism>
<proteinExistence type="predicted"/>
<dbReference type="InterPro" id="IPR056863">
    <property type="entry name" value="LMN_ATRN_NET-like_EGF"/>
</dbReference>
<dbReference type="RefSeq" id="XP_006825306.1">
    <property type="nucleotide sequence ID" value="XM_006825243.1"/>
</dbReference>
<feature type="domain" description="Laminin EGF-like" evidence="10">
    <location>
        <begin position="80"/>
        <end position="126"/>
    </location>
</feature>
<dbReference type="Pfam" id="PF24973">
    <property type="entry name" value="EGF_LMN_ATRN"/>
    <property type="match status" value="1"/>
</dbReference>
<comment type="caution">
    <text evidence="7">Lacks conserved residue(s) required for the propagation of feature annotation.</text>
</comment>
<feature type="chain" id="PRO_5045632387" evidence="9">
    <location>
        <begin position="28"/>
        <end position="493"/>
    </location>
</feature>
<feature type="disulfide bond" evidence="7">
    <location>
        <begin position="271"/>
        <end position="285"/>
    </location>
</feature>
<dbReference type="Gene3D" id="1.25.40.20">
    <property type="entry name" value="Ankyrin repeat-containing domain"/>
    <property type="match status" value="1"/>
</dbReference>
<dbReference type="PROSITE" id="PS50088">
    <property type="entry name" value="ANK_REPEAT"/>
    <property type="match status" value="3"/>
</dbReference>
<evidence type="ECO:0000259" key="10">
    <source>
        <dbReference type="PROSITE" id="PS50027"/>
    </source>
</evidence>
<keyword evidence="8" id="KW-0812">Transmembrane</keyword>